<dbReference type="GO" id="GO:0000287">
    <property type="term" value="F:magnesium ion binding"/>
    <property type="evidence" value="ECO:0007669"/>
    <property type="project" value="InterPro"/>
</dbReference>
<reference evidence="4 5" key="1">
    <citation type="submission" date="2019-09" db="EMBL/GenBank/DDBJ databases">
        <authorList>
            <person name="Cremers G."/>
        </authorList>
    </citation>
    <scope>NUCLEOTIDE SEQUENCE [LARGE SCALE GENOMIC DNA]</scope>
    <source>
        <strain evidence="4">4A</strain>
    </source>
</reference>
<name>A0A5E6MFI0_9BACT</name>
<dbReference type="SUPFAM" id="SSF56214">
    <property type="entry name" value="4'-phosphopantetheinyl transferase"/>
    <property type="match status" value="2"/>
</dbReference>
<dbReference type="Proteomes" id="UP000334923">
    <property type="component" value="Unassembled WGS sequence"/>
</dbReference>
<dbReference type="Gene3D" id="3.90.470.20">
    <property type="entry name" value="4'-phosphopantetheinyl transferase domain"/>
    <property type="match status" value="2"/>
</dbReference>
<evidence type="ECO:0000256" key="1">
    <source>
        <dbReference type="ARBA" id="ARBA00010990"/>
    </source>
</evidence>
<accession>A0A5E6MFI0</accession>
<evidence type="ECO:0000259" key="3">
    <source>
        <dbReference type="Pfam" id="PF01648"/>
    </source>
</evidence>
<keyword evidence="5" id="KW-1185">Reference proteome</keyword>
<evidence type="ECO:0000256" key="2">
    <source>
        <dbReference type="ARBA" id="ARBA00022679"/>
    </source>
</evidence>
<feature type="domain" description="4'-phosphopantetheinyl transferase" evidence="3">
    <location>
        <begin position="77"/>
        <end position="157"/>
    </location>
</feature>
<dbReference type="GO" id="GO:0005829">
    <property type="term" value="C:cytosol"/>
    <property type="evidence" value="ECO:0007669"/>
    <property type="project" value="TreeGrafter"/>
</dbReference>
<dbReference type="InterPro" id="IPR037143">
    <property type="entry name" value="4-PPantetheinyl_Trfase_dom_sf"/>
</dbReference>
<dbReference type="Pfam" id="PF01648">
    <property type="entry name" value="ACPS"/>
    <property type="match status" value="1"/>
</dbReference>
<dbReference type="InterPro" id="IPR050559">
    <property type="entry name" value="P-Pant_transferase_sf"/>
</dbReference>
<organism evidence="4 5">
    <name type="scientific">Methylacidimicrobium tartarophylax</name>
    <dbReference type="NCBI Taxonomy" id="1041768"/>
    <lineage>
        <taxon>Bacteria</taxon>
        <taxon>Pseudomonadati</taxon>
        <taxon>Verrucomicrobiota</taxon>
        <taxon>Methylacidimicrobium</taxon>
    </lineage>
</organism>
<dbReference type="PANTHER" id="PTHR12215:SF10">
    <property type="entry name" value="L-AMINOADIPATE-SEMIALDEHYDE DEHYDROGENASE-PHOSPHOPANTETHEINYL TRANSFERASE"/>
    <property type="match status" value="1"/>
</dbReference>
<dbReference type="AlphaFoldDB" id="A0A5E6MFI0"/>
<sequence length="206" mass="23092">MLPVGGEENVRPPGRPHALRSETVLRTLLAGYIGVRPEEVPLQRNPWGKPLLPNSSGLWFNLSHSDDRWIAAVASFPVGIDLEARLPRKDPLRLARRFLLPAEAWAVASSPPEEQTTAFLRMWTKKEAFLKGCGMGLYRSPRSFRFAQRQGSCWETVDPPEADGTPWTVKSWLREDGSFCALAVAHPQPETLVLSTEKLSPYFPYA</sequence>
<dbReference type="InterPro" id="IPR008278">
    <property type="entry name" value="4-PPantetheinyl_Trfase_dom"/>
</dbReference>
<dbReference type="GO" id="GO:0019878">
    <property type="term" value="P:lysine biosynthetic process via aminoadipic acid"/>
    <property type="evidence" value="ECO:0007669"/>
    <property type="project" value="TreeGrafter"/>
</dbReference>
<dbReference type="PANTHER" id="PTHR12215">
    <property type="entry name" value="PHOSPHOPANTETHEINE TRANSFERASE"/>
    <property type="match status" value="1"/>
</dbReference>
<gene>
    <name evidence="4" type="primary">sfp</name>
    <name evidence="4" type="ORF">MAMT_01582</name>
</gene>
<evidence type="ECO:0000313" key="5">
    <source>
        <dbReference type="Proteomes" id="UP000334923"/>
    </source>
</evidence>
<dbReference type="EMBL" id="CABFVA020000083">
    <property type="protein sequence ID" value="VVM07118.1"/>
    <property type="molecule type" value="Genomic_DNA"/>
</dbReference>
<protein>
    <submittedName>
        <fullName evidence="4">4'-phosphopantetheinyl transferase sfp</fullName>
        <ecNumber evidence="4">2.7.8.-</ecNumber>
    </submittedName>
</protein>
<proteinExistence type="inferred from homology"/>
<dbReference type="EC" id="2.7.8.-" evidence="4"/>
<dbReference type="GO" id="GO:0008897">
    <property type="term" value="F:holo-[acyl-carrier-protein] synthase activity"/>
    <property type="evidence" value="ECO:0007669"/>
    <property type="project" value="InterPro"/>
</dbReference>
<keyword evidence="2 4" id="KW-0808">Transferase</keyword>
<comment type="similarity">
    <text evidence="1">Belongs to the P-Pant transferase superfamily. Gsp/Sfp/HetI/AcpT family.</text>
</comment>
<evidence type="ECO:0000313" key="4">
    <source>
        <dbReference type="EMBL" id="VVM07118.1"/>
    </source>
</evidence>